<feature type="compositionally biased region" description="Basic and acidic residues" evidence="1">
    <location>
        <begin position="293"/>
        <end position="303"/>
    </location>
</feature>
<proteinExistence type="predicted"/>
<protein>
    <submittedName>
        <fullName evidence="2">Uncharacterized protein</fullName>
    </submittedName>
</protein>
<gene>
    <name evidence="2" type="ORF">B0H17DRAFT_1142535</name>
</gene>
<feature type="region of interest" description="Disordered" evidence="1">
    <location>
        <begin position="285"/>
        <end position="314"/>
    </location>
</feature>
<evidence type="ECO:0000313" key="2">
    <source>
        <dbReference type="EMBL" id="KAJ7668187.1"/>
    </source>
</evidence>
<dbReference type="EMBL" id="JARKIE010000196">
    <property type="protein sequence ID" value="KAJ7668187.1"/>
    <property type="molecule type" value="Genomic_DNA"/>
</dbReference>
<evidence type="ECO:0000256" key="1">
    <source>
        <dbReference type="SAM" id="MobiDB-lite"/>
    </source>
</evidence>
<organism evidence="2 3">
    <name type="scientific">Mycena rosella</name>
    <name type="common">Pink bonnet</name>
    <name type="synonym">Agaricus rosellus</name>
    <dbReference type="NCBI Taxonomy" id="1033263"/>
    <lineage>
        <taxon>Eukaryota</taxon>
        <taxon>Fungi</taxon>
        <taxon>Dikarya</taxon>
        <taxon>Basidiomycota</taxon>
        <taxon>Agaricomycotina</taxon>
        <taxon>Agaricomycetes</taxon>
        <taxon>Agaricomycetidae</taxon>
        <taxon>Agaricales</taxon>
        <taxon>Marasmiineae</taxon>
        <taxon>Mycenaceae</taxon>
        <taxon>Mycena</taxon>
    </lineage>
</organism>
<dbReference type="Proteomes" id="UP001221757">
    <property type="component" value="Unassembled WGS sequence"/>
</dbReference>
<evidence type="ECO:0000313" key="3">
    <source>
        <dbReference type="Proteomes" id="UP001221757"/>
    </source>
</evidence>
<dbReference type="AlphaFoldDB" id="A0AAD7D0Y3"/>
<keyword evidence="3" id="KW-1185">Reference proteome</keyword>
<accession>A0AAD7D0Y3</accession>
<comment type="caution">
    <text evidence="2">The sequence shown here is derived from an EMBL/GenBank/DDBJ whole genome shotgun (WGS) entry which is preliminary data.</text>
</comment>
<name>A0AAD7D0Y3_MYCRO</name>
<reference evidence="2" key="1">
    <citation type="submission" date="2023-03" db="EMBL/GenBank/DDBJ databases">
        <title>Massive genome expansion in bonnet fungi (Mycena s.s.) driven by repeated elements and novel gene families across ecological guilds.</title>
        <authorList>
            <consortium name="Lawrence Berkeley National Laboratory"/>
            <person name="Harder C.B."/>
            <person name="Miyauchi S."/>
            <person name="Viragh M."/>
            <person name="Kuo A."/>
            <person name="Thoen E."/>
            <person name="Andreopoulos B."/>
            <person name="Lu D."/>
            <person name="Skrede I."/>
            <person name="Drula E."/>
            <person name="Henrissat B."/>
            <person name="Morin E."/>
            <person name="Kohler A."/>
            <person name="Barry K."/>
            <person name="LaButti K."/>
            <person name="Morin E."/>
            <person name="Salamov A."/>
            <person name="Lipzen A."/>
            <person name="Mereny Z."/>
            <person name="Hegedus B."/>
            <person name="Baldrian P."/>
            <person name="Stursova M."/>
            <person name="Weitz H."/>
            <person name="Taylor A."/>
            <person name="Grigoriev I.V."/>
            <person name="Nagy L.G."/>
            <person name="Martin F."/>
            <person name="Kauserud H."/>
        </authorList>
    </citation>
    <scope>NUCLEOTIDE SEQUENCE</scope>
    <source>
        <strain evidence="2">CBHHK067</strain>
    </source>
</reference>
<sequence length="413" mass="45874">MSAFCRSHKAVGTTPCHPTIKLIILLQQHQTQTTGEESAHHSSRHELETATSVVEQGSVGPGYPIMLLKIRVPSKCVLLGSRFRVLYQPNISAAPSRPVVQDESRCNQCHSDVIIQYEQIRHPTRVPTVVPQHGFPPPASRGASAVVFEAKTPGPGGVLVSDILAFRDCLTHPGAPVGKKAFAERIPGNCAHRPITCFNLAWGLAKCLKNDLELNRGRSGRAIRQAPATVDLSGIVSPYPHVHMYESESSMSGYQWSLGPSVVIPGYYKISERAELIMRVGAIEEPEENTEQEDPRARNETARKRSGSTPIERVRSDRYRADTERAELRARAIAALEKSKEIQTHRALESIDQNHVFPAHGSTRSRTEIMIERMQVRSDRDRADAQEPWLLHSLVELGEPPSRRQGYRRPLAG</sequence>